<gene>
    <name evidence="2" type="ORF">RL74_22770</name>
</gene>
<dbReference type="Proteomes" id="UP000032101">
    <property type="component" value="Unassembled WGS sequence"/>
</dbReference>
<name>A0A0D0PEA3_PSEFL</name>
<feature type="transmembrane region" description="Helical" evidence="1">
    <location>
        <begin position="33"/>
        <end position="51"/>
    </location>
</feature>
<dbReference type="RefSeq" id="WP_042732059.1">
    <property type="nucleotide sequence ID" value="NZ_JXNZ01000284.1"/>
</dbReference>
<dbReference type="EMBL" id="JXNZ01000284">
    <property type="protein sequence ID" value="KIQ57078.1"/>
    <property type="molecule type" value="Genomic_DNA"/>
</dbReference>
<comment type="caution">
    <text evidence="2">The sequence shown here is derived from an EMBL/GenBank/DDBJ whole genome shotgun (WGS) entry which is preliminary data.</text>
</comment>
<dbReference type="AlphaFoldDB" id="A0A0D0PEA3"/>
<organism evidence="2 3">
    <name type="scientific">Pseudomonas fluorescens</name>
    <dbReference type="NCBI Taxonomy" id="294"/>
    <lineage>
        <taxon>Bacteria</taxon>
        <taxon>Pseudomonadati</taxon>
        <taxon>Pseudomonadota</taxon>
        <taxon>Gammaproteobacteria</taxon>
        <taxon>Pseudomonadales</taxon>
        <taxon>Pseudomonadaceae</taxon>
        <taxon>Pseudomonas</taxon>
    </lineage>
</organism>
<dbReference type="PATRIC" id="fig|294.124.peg.4696"/>
<sequence length="172" mass="19177">MPRHSEPEDFHSRTFPVREDMAYQLKVWRFERVGWYGLVLLVILTLLGLFSRGPLSSREVRSDDGGLTVEYERFHRNGSTNPLTAHLKGAPNAVLEVELGGDWLEGFDVEALQPQPLRSAAAGKGMKFWVQADAQGQATLYLSVLSDGLGTYHSRIAIPGGRSVSFEQFVFP</sequence>
<protein>
    <recommendedName>
        <fullName evidence="4">Transmembrane protein</fullName>
    </recommendedName>
</protein>
<evidence type="ECO:0008006" key="4">
    <source>
        <dbReference type="Google" id="ProtNLM"/>
    </source>
</evidence>
<proteinExistence type="predicted"/>
<keyword evidence="1" id="KW-0472">Membrane</keyword>
<evidence type="ECO:0000313" key="3">
    <source>
        <dbReference type="Proteomes" id="UP000032101"/>
    </source>
</evidence>
<evidence type="ECO:0000313" key="2">
    <source>
        <dbReference type="EMBL" id="KIQ57078.1"/>
    </source>
</evidence>
<accession>A0A0D0PEA3</accession>
<keyword evidence="1" id="KW-1133">Transmembrane helix</keyword>
<dbReference type="OrthoDB" id="7027300at2"/>
<reference evidence="2 3" key="1">
    <citation type="submission" date="2015-01" db="EMBL/GenBank/DDBJ databases">
        <title>Draft Genome Sequence of the Biocontrol and Plant Growth-Promoting Rhizobacteria (PGPR) Pseudomonas fluorescens UM270.</title>
        <authorList>
            <person name="Hernandez-Salmeron J.E."/>
            <person name="Santoyo G."/>
            <person name="Moreno-Hagelsieb G."/>
            <person name="Hernandez-Leon R."/>
        </authorList>
    </citation>
    <scope>NUCLEOTIDE SEQUENCE [LARGE SCALE GENOMIC DNA]</scope>
    <source>
        <strain evidence="2 3">UM270</strain>
    </source>
</reference>
<keyword evidence="1" id="KW-0812">Transmembrane</keyword>
<evidence type="ECO:0000256" key="1">
    <source>
        <dbReference type="SAM" id="Phobius"/>
    </source>
</evidence>